<evidence type="ECO:0000313" key="2">
    <source>
        <dbReference type="Proteomes" id="UP000801492"/>
    </source>
</evidence>
<organism evidence="1 2">
    <name type="scientific">Ignelater luminosus</name>
    <name type="common">Cucubano</name>
    <name type="synonym">Pyrophorus luminosus</name>
    <dbReference type="NCBI Taxonomy" id="2038154"/>
    <lineage>
        <taxon>Eukaryota</taxon>
        <taxon>Metazoa</taxon>
        <taxon>Ecdysozoa</taxon>
        <taxon>Arthropoda</taxon>
        <taxon>Hexapoda</taxon>
        <taxon>Insecta</taxon>
        <taxon>Pterygota</taxon>
        <taxon>Neoptera</taxon>
        <taxon>Endopterygota</taxon>
        <taxon>Coleoptera</taxon>
        <taxon>Polyphaga</taxon>
        <taxon>Elateriformia</taxon>
        <taxon>Elateroidea</taxon>
        <taxon>Elateridae</taxon>
        <taxon>Agrypninae</taxon>
        <taxon>Pyrophorini</taxon>
        <taxon>Ignelater</taxon>
    </lineage>
</organism>
<keyword evidence="2" id="KW-1185">Reference proteome</keyword>
<dbReference type="EMBL" id="VTPC01001891">
    <property type="protein sequence ID" value="KAF2901068.1"/>
    <property type="molecule type" value="Genomic_DNA"/>
</dbReference>
<evidence type="ECO:0000313" key="1">
    <source>
        <dbReference type="EMBL" id="KAF2901068.1"/>
    </source>
</evidence>
<protein>
    <submittedName>
        <fullName evidence="1">Uncharacterized protein</fullName>
    </submittedName>
</protein>
<accession>A0A8K0DD64</accession>
<gene>
    <name evidence="1" type="ORF">ILUMI_05124</name>
</gene>
<comment type="caution">
    <text evidence="1">The sequence shown here is derived from an EMBL/GenBank/DDBJ whole genome shotgun (WGS) entry which is preliminary data.</text>
</comment>
<dbReference type="AlphaFoldDB" id="A0A8K0DD64"/>
<dbReference type="OrthoDB" id="6159213at2759"/>
<name>A0A8K0DD64_IGNLU</name>
<reference evidence="1" key="1">
    <citation type="submission" date="2019-08" db="EMBL/GenBank/DDBJ databases">
        <title>The genome of the North American firefly Photinus pyralis.</title>
        <authorList>
            <consortium name="Photinus pyralis genome working group"/>
            <person name="Fallon T.R."/>
            <person name="Sander Lower S.E."/>
            <person name="Weng J.-K."/>
        </authorList>
    </citation>
    <scope>NUCLEOTIDE SEQUENCE</scope>
    <source>
        <strain evidence="1">TRF0915ILg1</strain>
        <tissue evidence="1">Whole body</tissue>
    </source>
</reference>
<proteinExistence type="predicted"/>
<sequence>MVVGKTGINGYEMVKKRTPLWDLKDFQHHNRYVLDKLWDGVAKEVKSTNDSVSNNQVPLETDRSTLTTPIHASGTVLKRKRYNDQDIGTALMKIEEKVVYNFAYGSQERTQEIIPPQPYQLHVNSQRFTVELQTTNNLTHDYSNPTSVAYYVTSFSGEIY</sequence>
<dbReference type="Proteomes" id="UP000801492">
    <property type="component" value="Unassembled WGS sequence"/>
</dbReference>